<protein>
    <recommendedName>
        <fullName evidence="6">3-(3-hydroxy-phenyl)propionate/3-hydroxycinnamic acid hydroxylase</fullName>
        <shortName evidence="6">3-HCI hydroxylase</shortName>
        <shortName evidence="6">3-HPP hydroxylase</shortName>
        <ecNumber evidence="6">1.14.13.127</ecNumber>
    </recommendedName>
</protein>
<keyword evidence="4 6" id="KW-0560">Oxidoreductase</keyword>
<feature type="binding site" evidence="6">
    <location>
        <begin position="270"/>
        <end position="280"/>
    </location>
    <ligand>
        <name>FAD</name>
        <dbReference type="ChEBI" id="CHEBI:57692"/>
    </ligand>
</feature>
<dbReference type="InterPro" id="IPR050631">
    <property type="entry name" value="PheA/TfdB_FAD_monoxygenase"/>
</dbReference>
<dbReference type="GO" id="GO:0019622">
    <property type="term" value="P:3-(3-hydroxy)phenylpropionate catabolic process"/>
    <property type="evidence" value="ECO:0007669"/>
    <property type="project" value="UniProtKB-UniRule"/>
</dbReference>
<dbReference type="SUPFAM" id="SSF51905">
    <property type="entry name" value="FAD/NAD(P)-binding domain"/>
    <property type="match status" value="1"/>
</dbReference>
<dbReference type="InterPro" id="IPR002938">
    <property type="entry name" value="FAD-bd"/>
</dbReference>
<dbReference type="PRINTS" id="PR00420">
    <property type="entry name" value="RNGMNOXGNASE"/>
</dbReference>
<evidence type="ECO:0000256" key="4">
    <source>
        <dbReference type="ARBA" id="ARBA00023002"/>
    </source>
</evidence>
<comment type="function">
    <text evidence="6">Catalyzes the insertion of one atom of molecular oxygen into position 2 of the phenyl ring of 3-(3-hydroxyphenyl)propionate (3-HPP) and hydroxycinnamic acid (3HCI).</text>
</comment>
<keyword evidence="3 6" id="KW-0274">FAD</keyword>
<comment type="cofactor">
    <cofactor evidence="6">
        <name>FAD</name>
        <dbReference type="ChEBI" id="CHEBI:57692"/>
    </cofactor>
</comment>
<reference evidence="8 9" key="1">
    <citation type="journal article" date="2019" name="Emerg. Microbes Infect.">
        <title>Comprehensive subspecies identification of 175 nontuberculous mycobacteria species based on 7547 genomic profiles.</title>
        <authorList>
            <person name="Matsumoto Y."/>
            <person name="Kinjo T."/>
            <person name="Motooka D."/>
            <person name="Nabeya D."/>
            <person name="Jung N."/>
            <person name="Uechi K."/>
            <person name="Horii T."/>
            <person name="Iida T."/>
            <person name="Fujita J."/>
            <person name="Nakamura S."/>
        </authorList>
    </citation>
    <scope>NUCLEOTIDE SEQUENCE [LARGE SCALE GENOMIC DNA]</scope>
    <source>
        <strain evidence="8 9">JCM 18538</strain>
    </source>
</reference>
<dbReference type="PANTHER" id="PTHR43476:SF3">
    <property type="entry name" value="FAD-BINDING MONOOXYGENASE"/>
    <property type="match status" value="1"/>
</dbReference>
<evidence type="ECO:0000256" key="1">
    <source>
        <dbReference type="ARBA" id="ARBA00022630"/>
    </source>
</evidence>
<dbReference type="InterPro" id="IPR023786">
    <property type="entry name" value="3-HPP/3HCI_hydroxylase"/>
</dbReference>
<organism evidence="8 9">
    <name type="scientific">Mycolicibacterium arabiense</name>
    <dbReference type="NCBI Taxonomy" id="1286181"/>
    <lineage>
        <taxon>Bacteria</taxon>
        <taxon>Bacillati</taxon>
        <taxon>Actinomycetota</taxon>
        <taxon>Actinomycetes</taxon>
        <taxon>Mycobacteriales</taxon>
        <taxon>Mycobacteriaceae</taxon>
        <taxon>Mycolicibacterium</taxon>
    </lineage>
</organism>
<proteinExistence type="inferred from homology"/>
<keyword evidence="5 6" id="KW-0520">NAD</keyword>
<sequence length="562" mass="61779">MTRDVDVLIVGAGPVGLTLANILGQHGVSTAVVDERDTLIDYPRGVGLDDEALRTFQSIGLVEHVLPHTVPNQILRFFDGNRRLLAEMAPPDARFGWPKRNGFVQPMVDAELLRGLDRFDCVDVSWGTRVDSLTEHPDEVTVEFADSPAITARYVVGCDGGRSTTRRLMGVSFEGTTSPTRWLVIDVATDPLGHPNSEVGADPARPYASISIAHGIRRFEFMIHADETDEQVERPEFISRMLAPFLPHPDRVDVIRHRVYTHHSRIAGAFRKGRVFLAGDAAHLMPVWQGQGYNSGIRDAANLGWKLAAVVSGRAGDVLLDTYDAERRKHARAMIDLSTMVGRVISPTNRRVATLRDGIIRAASAVPTLKRYVLEMRFKPMPRYDQGAIAHVDRQPRSATSPTGTLFIQPRVDTRDAQNQLLDDVIGPGFTVLAWNNDPRRLLGDLAFARWKALGARFVAVRPLTQLHWTGHDDPDVVIVGDRTGALKSWFDAHTESVLFLRPDRCIAGSCIAQLAPELSASLFEVLGLTKGGNDAEERDGAVLHVAQPAAESAGAVTRTPR</sequence>
<comment type="pathway">
    <text evidence="6">Aromatic compound metabolism; 3-phenylpropanoate degradation.</text>
</comment>
<dbReference type="AlphaFoldDB" id="A0A7I7S604"/>
<dbReference type="GO" id="GO:0071949">
    <property type="term" value="F:FAD binding"/>
    <property type="evidence" value="ECO:0007669"/>
    <property type="project" value="InterPro"/>
</dbReference>
<comment type="catalytic activity">
    <reaction evidence="6">
        <text>3-(3-hydroxyphenyl)propanoate + NADH + O2 + H(+) = 3-(2,3-dihydroxyphenyl)propanoate + NAD(+) + H2O</text>
        <dbReference type="Rhea" id="RHEA:24785"/>
        <dbReference type="ChEBI" id="CHEBI:15377"/>
        <dbReference type="ChEBI" id="CHEBI:15378"/>
        <dbReference type="ChEBI" id="CHEBI:15379"/>
        <dbReference type="ChEBI" id="CHEBI:46951"/>
        <dbReference type="ChEBI" id="CHEBI:57277"/>
        <dbReference type="ChEBI" id="CHEBI:57540"/>
        <dbReference type="ChEBI" id="CHEBI:57945"/>
        <dbReference type="EC" id="1.14.13.127"/>
    </reaction>
</comment>
<name>A0A7I7S604_9MYCO</name>
<dbReference type="KEGG" id="marz:MARA_57620"/>
<dbReference type="NCBIfam" id="NF004828">
    <property type="entry name" value="PRK06183.1-2"/>
    <property type="match status" value="1"/>
</dbReference>
<keyword evidence="2 6" id="KW-0058">Aromatic hydrocarbons catabolism</keyword>
<dbReference type="InterPro" id="IPR036188">
    <property type="entry name" value="FAD/NAD-bd_sf"/>
</dbReference>
<dbReference type="EC" id="1.14.13.127" evidence="6"/>
<dbReference type="Pfam" id="PF01494">
    <property type="entry name" value="FAD_binding_3"/>
    <property type="match status" value="1"/>
</dbReference>
<evidence type="ECO:0000313" key="8">
    <source>
        <dbReference type="EMBL" id="BBY52294.1"/>
    </source>
</evidence>
<feature type="binding site" evidence="6">
    <location>
        <begin position="6"/>
        <end position="35"/>
    </location>
    <ligand>
        <name>FAD</name>
        <dbReference type="ChEBI" id="CHEBI:57692"/>
    </ligand>
</feature>
<dbReference type="HAMAP" id="MF_01652">
    <property type="entry name" value="MhpA"/>
    <property type="match status" value="1"/>
</dbReference>
<comment type="catalytic activity">
    <reaction evidence="6">
        <text>(2E)-3-(3-hydroxyphenyl)prop-2-enoate + NADH + O2 + H(+) = (2E)-3-(2,3-dihydroxyphenyl)prop-2-enoate + NAD(+) + H2O</text>
        <dbReference type="Rhea" id="RHEA:27846"/>
        <dbReference type="ChEBI" id="CHEBI:15377"/>
        <dbReference type="ChEBI" id="CHEBI:15378"/>
        <dbReference type="ChEBI" id="CHEBI:15379"/>
        <dbReference type="ChEBI" id="CHEBI:47928"/>
        <dbReference type="ChEBI" id="CHEBI:57540"/>
        <dbReference type="ChEBI" id="CHEBI:57945"/>
        <dbReference type="ChEBI" id="CHEBI:58642"/>
        <dbReference type="EC" id="1.14.13.127"/>
    </reaction>
</comment>
<evidence type="ECO:0000256" key="2">
    <source>
        <dbReference type="ARBA" id="ARBA00022797"/>
    </source>
</evidence>
<dbReference type="Proteomes" id="UP000467428">
    <property type="component" value="Chromosome"/>
</dbReference>
<dbReference type="UniPathway" id="UPA00714"/>
<dbReference type="Gene3D" id="3.30.70.2450">
    <property type="match status" value="1"/>
</dbReference>
<evidence type="ECO:0000259" key="7">
    <source>
        <dbReference type="Pfam" id="PF01494"/>
    </source>
</evidence>
<evidence type="ECO:0000313" key="9">
    <source>
        <dbReference type="Proteomes" id="UP000467428"/>
    </source>
</evidence>
<dbReference type="NCBIfam" id="NF004829">
    <property type="entry name" value="PRK06183.1-3"/>
    <property type="match status" value="1"/>
</dbReference>
<evidence type="ECO:0000256" key="6">
    <source>
        <dbReference type="HAMAP-Rule" id="MF_01652"/>
    </source>
</evidence>
<evidence type="ECO:0000256" key="5">
    <source>
        <dbReference type="ARBA" id="ARBA00023027"/>
    </source>
</evidence>
<gene>
    <name evidence="8" type="primary">mhpA_2</name>
    <name evidence="6" type="synonym">mhpA</name>
    <name evidence="8" type="ORF">MARA_57620</name>
</gene>
<dbReference type="RefSeq" id="WP_163924170.1">
    <property type="nucleotide sequence ID" value="NZ_AP022593.1"/>
</dbReference>
<dbReference type="GO" id="GO:0019380">
    <property type="term" value="P:3-phenylpropionate catabolic process"/>
    <property type="evidence" value="ECO:0007669"/>
    <property type="project" value="UniProtKB-UniPathway"/>
</dbReference>
<dbReference type="Gene3D" id="3.50.50.60">
    <property type="entry name" value="FAD/NAD(P)-binding domain"/>
    <property type="match status" value="1"/>
</dbReference>
<evidence type="ECO:0000256" key="3">
    <source>
        <dbReference type="ARBA" id="ARBA00022827"/>
    </source>
</evidence>
<keyword evidence="9" id="KW-1185">Reference proteome</keyword>
<geneLocation type="plasmid" evidence="9">
    <name>pjcm18538 dna</name>
</geneLocation>
<comment type="similarity">
    <text evidence="6">Belongs to the PheA/TfdB FAD monooxygenase family.</text>
</comment>
<dbReference type="NCBIfam" id="NF004831">
    <property type="entry name" value="PRK06183.1-5"/>
    <property type="match status" value="1"/>
</dbReference>
<feature type="domain" description="FAD-binding" evidence="7">
    <location>
        <begin position="4"/>
        <end position="337"/>
    </location>
</feature>
<accession>A0A7I7S604</accession>
<dbReference type="PANTHER" id="PTHR43476">
    <property type="entry name" value="3-(3-HYDROXY-PHENYL)PROPIONATE/3-HYDROXYCINNAMIC ACID HYDROXYLASE"/>
    <property type="match status" value="1"/>
</dbReference>
<dbReference type="EMBL" id="AP022593">
    <property type="protein sequence ID" value="BBY52294.1"/>
    <property type="molecule type" value="Genomic_DNA"/>
</dbReference>
<keyword evidence="1 6" id="KW-0285">Flavoprotein</keyword>
<dbReference type="GO" id="GO:0008688">
    <property type="term" value="F:3-(3-hydroxyphenyl)propionate hydroxylase activity"/>
    <property type="evidence" value="ECO:0007669"/>
    <property type="project" value="UniProtKB-UniRule"/>
</dbReference>